<proteinExistence type="predicted"/>
<dbReference type="Proteomes" id="UP000190961">
    <property type="component" value="Unassembled WGS sequence"/>
</dbReference>
<gene>
    <name evidence="1" type="ORF">SAMN05660236_1697</name>
</gene>
<reference evidence="1 2" key="1">
    <citation type="submission" date="2017-02" db="EMBL/GenBank/DDBJ databases">
        <authorList>
            <person name="Peterson S.W."/>
        </authorList>
    </citation>
    <scope>NUCLEOTIDE SEQUENCE [LARGE SCALE GENOMIC DNA]</scope>
    <source>
        <strain evidence="1 2">DSM 25262</strain>
    </source>
</reference>
<organism evidence="1 2">
    <name type="scientific">Ohtaekwangia koreensis</name>
    <dbReference type="NCBI Taxonomy" id="688867"/>
    <lineage>
        <taxon>Bacteria</taxon>
        <taxon>Pseudomonadati</taxon>
        <taxon>Bacteroidota</taxon>
        <taxon>Cytophagia</taxon>
        <taxon>Cytophagales</taxon>
        <taxon>Fulvivirgaceae</taxon>
        <taxon>Ohtaekwangia</taxon>
    </lineage>
</organism>
<accession>A0A1T5K175</accession>
<evidence type="ECO:0000313" key="1">
    <source>
        <dbReference type="EMBL" id="SKC57401.1"/>
    </source>
</evidence>
<dbReference type="EMBL" id="FUZU01000001">
    <property type="protein sequence ID" value="SKC57401.1"/>
    <property type="molecule type" value="Genomic_DNA"/>
</dbReference>
<sequence>MCLSVLYFTLVSSLTHRHNLIAHLPYMPSGLRSCKLEDQKSIYVTQKKYITENTRDKNQSLTTIFLKFTKYIT</sequence>
<evidence type="ECO:0000313" key="2">
    <source>
        <dbReference type="Proteomes" id="UP000190961"/>
    </source>
</evidence>
<keyword evidence="2" id="KW-1185">Reference proteome</keyword>
<dbReference type="STRING" id="688867.SAMN05660236_1697"/>
<name>A0A1T5K175_9BACT</name>
<dbReference type="AlphaFoldDB" id="A0A1T5K175"/>
<protein>
    <submittedName>
        <fullName evidence="1">Uncharacterized protein</fullName>
    </submittedName>
</protein>